<reference evidence="1" key="1">
    <citation type="submission" date="2021-06" db="EMBL/GenBank/DDBJ databases">
        <authorList>
            <person name="Hodson N. C."/>
            <person name="Mongue J. A."/>
            <person name="Jaron S. K."/>
        </authorList>
    </citation>
    <scope>NUCLEOTIDE SEQUENCE</scope>
</reference>
<name>A0A8J2L9X5_9HEXA</name>
<gene>
    <name evidence="1" type="ORF">AFUS01_LOCUS41065</name>
</gene>
<keyword evidence="2" id="KW-1185">Reference proteome</keyword>
<accession>A0A8J2L9X5</accession>
<dbReference type="AlphaFoldDB" id="A0A8J2L9X5"/>
<proteinExistence type="predicted"/>
<dbReference type="Proteomes" id="UP000708208">
    <property type="component" value="Unassembled WGS sequence"/>
</dbReference>
<protein>
    <submittedName>
        <fullName evidence="1">Uncharacterized protein</fullName>
    </submittedName>
</protein>
<dbReference type="EMBL" id="CAJVCH010559952">
    <property type="protein sequence ID" value="CAG7831317.1"/>
    <property type="molecule type" value="Genomic_DNA"/>
</dbReference>
<evidence type="ECO:0000313" key="1">
    <source>
        <dbReference type="EMBL" id="CAG7831317.1"/>
    </source>
</evidence>
<comment type="caution">
    <text evidence="1">The sequence shown here is derived from an EMBL/GenBank/DDBJ whole genome shotgun (WGS) entry which is preliminary data.</text>
</comment>
<evidence type="ECO:0000313" key="2">
    <source>
        <dbReference type="Proteomes" id="UP000708208"/>
    </source>
</evidence>
<organism evidence="1 2">
    <name type="scientific">Allacma fusca</name>
    <dbReference type="NCBI Taxonomy" id="39272"/>
    <lineage>
        <taxon>Eukaryota</taxon>
        <taxon>Metazoa</taxon>
        <taxon>Ecdysozoa</taxon>
        <taxon>Arthropoda</taxon>
        <taxon>Hexapoda</taxon>
        <taxon>Collembola</taxon>
        <taxon>Symphypleona</taxon>
        <taxon>Sminthuridae</taxon>
        <taxon>Allacma</taxon>
    </lineage>
</organism>
<sequence>MIVHCAAFDPYIKTLKLKDMDEIKMTKILQIIVCLVTTVPLLQAIKCHECISHRSVLADAQTCNCMNTPEIDCEVSPELLKSMADYKKDLNLFRVDDKGHLIRDVSLDGFDFVQEKYDHCLLVVAKSRKPDEAALIGRIGLLSTDPGVQEFLKTFPPEDKCNLKSSPSPGNEAGLEIIKICVCKEENCNNLDAAENEKQIQLSQKANENSPAINDDSSGNQESVQDHLLFLALAPFIRIGMEII</sequence>